<dbReference type="Proteomes" id="UP000242715">
    <property type="component" value="Unassembled WGS sequence"/>
</dbReference>
<dbReference type="EMBL" id="DF973228">
    <property type="protein sequence ID" value="GAU21366.1"/>
    <property type="molecule type" value="Genomic_DNA"/>
</dbReference>
<protein>
    <submittedName>
        <fullName evidence="1">Uncharacterized protein</fullName>
    </submittedName>
</protein>
<sequence length="60" mass="6679">MTNGIVRGTIFFIKFGNGWSNFAEETSSDFLRVLLSHDLPDEYESTTTRFAARACSSKGV</sequence>
<reference evidence="2" key="1">
    <citation type="journal article" date="2017" name="Front. Plant Sci.">
        <title>Climate Clever Clovers: New Paradigm to Reduce the Environmental Footprint of Ruminants by Breeding Low Methanogenic Forages Utilizing Haplotype Variation.</title>
        <authorList>
            <person name="Kaur P."/>
            <person name="Appels R."/>
            <person name="Bayer P.E."/>
            <person name="Keeble-Gagnere G."/>
            <person name="Wang J."/>
            <person name="Hirakawa H."/>
            <person name="Shirasawa K."/>
            <person name="Vercoe P."/>
            <person name="Stefanova K."/>
            <person name="Durmic Z."/>
            <person name="Nichols P."/>
            <person name="Revell C."/>
            <person name="Isobe S.N."/>
            <person name="Edwards D."/>
            <person name="Erskine W."/>
        </authorList>
    </citation>
    <scope>NUCLEOTIDE SEQUENCE [LARGE SCALE GENOMIC DNA]</scope>
    <source>
        <strain evidence="2">cv. Daliak</strain>
    </source>
</reference>
<evidence type="ECO:0000313" key="1">
    <source>
        <dbReference type="EMBL" id="GAU21366.1"/>
    </source>
</evidence>
<accession>A0A2Z6LRS7</accession>
<name>A0A2Z6LRS7_TRISU</name>
<keyword evidence="2" id="KW-1185">Reference proteome</keyword>
<organism evidence="1 2">
    <name type="scientific">Trifolium subterraneum</name>
    <name type="common">Subterranean clover</name>
    <dbReference type="NCBI Taxonomy" id="3900"/>
    <lineage>
        <taxon>Eukaryota</taxon>
        <taxon>Viridiplantae</taxon>
        <taxon>Streptophyta</taxon>
        <taxon>Embryophyta</taxon>
        <taxon>Tracheophyta</taxon>
        <taxon>Spermatophyta</taxon>
        <taxon>Magnoliopsida</taxon>
        <taxon>eudicotyledons</taxon>
        <taxon>Gunneridae</taxon>
        <taxon>Pentapetalae</taxon>
        <taxon>rosids</taxon>
        <taxon>fabids</taxon>
        <taxon>Fabales</taxon>
        <taxon>Fabaceae</taxon>
        <taxon>Papilionoideae</taxon>
        <taxon>50 kb inversion clade</taxon>
        <taxon>NPAAA clade</taxon>
        <taxon>Hologalegina</taxon>
        <taxon>IRL clade</taxon>
        <taxon>Trifolieae</taxon>
        <taxon>Trifolium</taxon>
    </lineage>
</organism>
<evidence type="ECO:0000313" key="2">
    <source>
        <dbReference type="Proteomes" id="UP000242715"/>
    </source>
</evidence>
<proteinExistence type="predicted"/>
<gene>
    <name evidence="1" type="ORF">TSUD_189530</name>
</gene>
<dbReference type="AlphaFoldDB" id="A0A2Z6LRS7"/>